<dbReference type="InterPro" id="IPR045520">
    <property type="entry name" value="GPAT/DHAPAT_C"/>
</dbReference>
<dbReference type="Proteomes" id="UP000694941">
    <property type="component" value="Unplaced"/>
</dbReference>
<reference evidence="3" key="1">
    <citation type="submission" date="2025-08" db="UniProtKB">
        <authorList>
            <consortium name="RefSeq"/>
        </authorList>
    </citation>
    <scope>IDENTIFICATION</scope>
    <source>
        <tissue evidence="3">Muscle</tissue>
    </source>
</reference>
<dbReference type="Pfam" id="PF19277">
    <property type="entry name" value="GPAT_C"/>
    <property type="match status" value="1"/>
</dbReference>
<dbReference type="GeneID" id="106472032"/>
<accession>A0ABM1TKE0</accession>
<feature type="domain" description="GPAT/DHAPAT C-terminal" evidence="1">
    <location>
        <begin position="4"/>
        <end position="105"/>
    </location>
</feature>
<proteinExistence type="predicted"/>
<keyword evidence="2" id="KW-1185">Reference proteome</keyword>
<name>A0ABM1TKE0_LIMPO</name>
<organism evidence="2 3">
    <name type="scientific">Limulus polyphemus</name>
    <name type="common">Atlantic horseshoe crab</name>
    <dbReference type="NCBI Taxonomy" id="6850"/>
    <lineage>
        <taxon>Eukaryota</taxon>
        <taxon>Metazoa</taxon>
        <taxon>Ecdysozoa</taxon>
        <taxon>Arthropoda</taxon>
        <taxon>Chelicerata</taxon>
        <taxon>Merostomata</taxon>
        <taxon>Xiphosura</taxon>
        <taxon>Limulidae</taxon>
        <taxon>Limulus</taxon>
    </lineage>
</organism>
<sequence length="108" mass="12421">MRLYHYGNQALQLLVHFSMVALVIREIKVISIEELQNRYDTLRKLIQREFVFQGRSSTMDLQDAVGVMALVGLVSHNDGSVLVVENCFRKMELLSSLLFPFLAGYRND</sequence>
<evidence type="ECO:0000313" key="2">
    <source>
        <dbReference type="Proteomes" id="UP000694941"/>
    </source>
</evidence>
<evidence type="ECO:0000259" key="1">
    <source>
        <dbReference type="Pfam" id="PF19277"/>
    </source>
</evidence>
<gene>
    <name evidence="3" type="primary">LOC106472032</name>
</gene>
<dbReference type="RefSeq" id="XP_022256346.1">
    <property type="nucleotide sequence ID" value="XM_022400638.1"/>
</dbReference>
<protein>
    <submittedName>
        <fullName evidence="3">Uncharacterized protein LOC106472032</fullName>
    </submittedName>
</protein>
<evidence type="ECO:0000313" key="3">
    <source>
        <dbReference type="RefSeq" id="XP_022256346.1"/>
    </source>
</evidence>